<name>C1KFN4_9CAUD</name>
<accession>C1KFN4</accession>
<sequence>MNLDFLIGLYADAVRQGKRTLDSVPEVVKEKVAEAIKEKNND</sequence>
<protein>
    <submittedName>
        <fullName evidence="1">Uncharacterized protein</fullName>
    </submittedName>
</protein>
<dbReference type="EMBL" id="FJ822135">
    <property type="protein sequence ID" value="ACO37045.1"/>
    <property type="molecule type" value="Genomic_DNA"/>
</dbReference>
<proteinExistence type="predicted"/>
<evidence type="ECO:0000313" key="1">
    <source>
        <dbReference type="EMBL" id="ACO37045.1"/>
    </source>
</evidence>
<evidence type="ECO:0000313" key="2">
    <source>
        <dbReference type="Proteomes" id="UP000001878"/>
    </source>
</evidence>
<dbReference type="KEGG" id="vg:7750979"/>
<organism evidence="1 2">
    <name type="scientific">Lactobacillus phage Lb338-1</name>
    <dbReference type="NCBI Taxonomy" id="2892342"/>
    <lineage>
        <taxon>Viruses</taxon>
        <taxon>Duplodnaviria</taxon>
        <taxon>Heunggongvirae</taxon>
        <taxon>Uroviricota</taxon>
        <taxon>Caudoviricetes</taxon>
        <taxon>Herelleviridae</taxon>
        <taxon>Mooreparkvirus</taxon>
        <taxon>Mooreparkvirus Lb3381</taxon>
    </lineage>
</organism>
<dbReference type="NCBIfam" id="NF040910">
    <property type="entry name" value="CD1375_fam"/>
    <property type="match status" value="1"/>
</dbReference>
<dbReference type="Proteomes" id="UP000001878">
    <property type="component" value="Segment"/>
</dbReference>
<gene>
    <name evidence="1" type="ORF">lb338_phage_124</name>
</gene>
<reference evidence="1 2" key="1">
    <citation type="journal article" date="2009" name="Gene">
        <title>Genome of a virulent bacteriophage Lb338-1 that lyses the probiotic Lactobacillus paracasei cheese strain.</title>
        <authorList>
            <person name="Alemayehu D."/>
            <person name="Ross R.P."/>
            <person name="O'Sullivan O."/>
            <person name="Coffey A."/>
            <person name="Stanton C."/>
            <person name="Fitzgerald G.F."/>
            <person name="McAuliffe O."/>
        </authorList>
    </citation>
    <scope>NUCLEOTIDE SEQUENCE [LARGE SCALE GENOMIC DNA]</scope>
    <source>
        <strain evidence="1">Lb338-1</strain>
    </source>
</reference>
<dbReference type="InterPro" id="IPR047907">
    <property type="entry name" value="CD1375-like"/>
</dbReference>
<keyword evidence="2" id="KW-1185">Reference proteome</keyword>
<dbReference type="GeneID" id="7750979"/>
<dbReference type="RefSeq" id="YP_002790803.1">
    <property type="nucleotide sequence ID" value="NC_012530.1"/>
</dbReference>